<dbReference type="OMA" id="QNRLALW"/>
<dbReference type="GO" id="GO:0012505">
    <property type="term" value="C:endomembrane system"/>
    <property type="evidence" value="ECO:0007669"/>
    <property type="project" value="UniProtKB-SubCell"/>
</dbReference>
<dbReference type="Pfam" id="PF10277">
    <property type="entry name" value="Frag1"/>
    <property type="match status" value="1"/>
</dbReference>
<evidence type="ECO:0000256" key="5">
    <source>
        <dbReference type="ARBA" id="ARBA00023136"/>
    </source>
</evidence>
<keyword evidence="4 7" id="KW-1133">Transmembrane helix</keyword>
<evidence type="ECO:0000256" key="4">
    <source>
        <dbReference type="ARBA" id="ARBA00022989"/>
    </source>
</evidence>
<feature type="transmembrane region" description="Helical" evidence="7">
    <location>
        <begin position="5"/>
        <end position="28"/>
    </location>
</feature>
<dbReference type="InterPro" id="IPR050911">
    <property type="entry name" value="DRAM/TMEM150_Autophagy_Mod"/>
</dbReference>
<feature type="region of interest" description="Disordered" evidence="6">
    <location>
        <begin position="253"/>
        <end position="272"/>
    </location>
</feature>
<feature type="transmembrane region" description="Helical" evidence="7">
    <location>
        <begin position="91"/>
        <end position="113"/>
    </location>
</feature>
<dbReference type="VEuPathDB" id="VectorBase:CSON012663"/>
<organism evidence="9">
    <name type="scientific">Culicoides sonorensis</name>
    <name type="common">Biting midge</name>
    <dbReference type="NCBI Taxonomy" id="179676"/>
    <lineage>
        <taxon>Eukaryota</taxon>
        <taxon>Metazoa</taxon>
        <taxon>Ecdysozoa</taxon>
        <taxon>Arthropoda</taxon>
        <taxon>Hexapoda</taxon>
        <taxon>Insecta</taxon>
        <taxon>Pterygota</taxon>
        <taxon>Neoptera</taxon>
        <taxon>Endopterygota</taxon>
        <taxon>Diptera</taxon>
        <taxon>Nematocera</taxon>
        <taxon>Chironomoidea</taxon>
        <taxon>Ceratopogonidae</taxon>
        <taxon>Ceratopogoninae</taxon>
        <taxon>Culicoides</taxon>
        <taxon>Monoculicoides</taxon>
    </lineage>
</organism>
<evidence type="ECO:0000259" key="8">
    <source>
        <dbReference type="Pfam" id="PF10277"/>
    </source>
</evidence>
<feature type="transmembrane region" description="Helical" evidence="7">
    <location>
        <begin position="119"/>
        <end position="146"/>
    </location>
</feature>
<evidence type="ECO:0000256" key="2">
    <source>
        <dbReference type="ARBA" id="ARBA00006565"/>
    </source>
</evidence>
<evidence type="ECO:0000313" key="9">
    <source>
        <dbReference type="EMBL" id="SSX25693.1"/>
    </source>
</evidence>
<name>A0A336MA91_CULSO</name>
<keyword evidence="3 7" id="KW-0812">Transmembrane</keyword>
<comment type="similarity">
    <text evidence="2">Belongs to the DRAM/TMEM150 family.</text>
</comment>
<feature type="transmembrane region" description="Helical" evidence="7">
    <location>
        <begin position="158"/>
        <end position="179"/>
    </location>
</feature>
<evidence type="ECO:0000256" key="6">
    <source>
        <dbReference type="SAM" id="MobiDB-lite"/>
    </source>
</evidence>
<dbReference type="AlphaFoldDB" id="A0A336MA91"/>
<protein>
    <submittedName>
        <fullName evidence="9">CSON012663 protein</fullName>
    </submittedName>
</protein>
<feature type="domain" description="CWH43-like N-terminal" evidence="8">
    <location>
        <begin position="4"/>
        <end position="228"/>
    </location>
</feature>
<dbReference type="PANTHER" id="PTHR21324:SF2">
    <property type="entry name" value="EG:22E5.9 PROTEIN"/>
    <property type="match status" value="1"/>
</dbReference>
<reference evidence="9" key="1">
    <citation type="submission" date="2018-07" db="EMBL/GenBank/DDBJ databases">
        <authorList>
            <person name="Quirk P.G."/>
            <person name="Krulwich T.A."/>
        </authorList>
    </citation>
    <scope>NUCLEOTIDE SEQUENCE</scope>
</reference>
<dbReference type="PANTHER" id="PTHR21324">
    <property type="entry name" value="FASTING-INDUCIBLE INTEGRAL MEMBRANE PROTEIN TM6P1-RELATED"/>
    <property type="match status" value="1"/>
</dbReference>
<dbReference type="InterPro" id="IPR019402">
    <property type="entry name" value="CWH43_N"/>
</dbReference>
<feature type="transmembrane region" description="Helical" evidence="7">
    <location>
        <begin position="51"/>
        <end position="71"/>
    </location>
</feature>
<sequence>MSKVYLLPVACFLLFQVTFIVTYIVAVLKGHVVPNVPYISDAATYSPESCFFGLFINFGCVLLGVVIYTRYRQIELIGERFPDVRVACEVLSYRALWIGFGSCLGIMIVANFQETNVRIVHYVGALLCFGLGTVYFWMQAFISYYIQPYCGTMLKSHLRLALAVLCAIFFVVVAVTGIISHILYQGLNPRKWLPSDGGWGYHVASSICEWVVATAFSFYILTFTDEFRILSFDHPPLTFIEIDDAEAGGIRSQRDTEPIIPTDPQPMQIPSS</sequence>
<evidence type="ECO:0000256" key="7">
    <source>
        <dbReference type="SAM" id="Phobius"/>
    </source>
</evidence>
<evidence type="ECO:0000256" key="3">
    <source>
        <dbReference type="ARBA" id="ARBA00022692"/>
    </source>
</evidence>
<dbReference type="EMBL" id="UFQT01000609">
    <property type="protein sequence ID" value="SSX25693.1"/>
    <property type="molecule type" value="Genomic_DNA"/>
</dbReference>
<accession>A0A336MA91</accession>
<evidence type="ECO:0000256" key="1">
    <source>
        <dbReference type="ARBA" id="ARBA00004127"/>
    </source>
</evidence>
<feature type="transmembrane region" description="Helical" evidence="7">
    <location>
        <begin position="199"/>
        <end position="221"/>
    </location>
</feature>
<comment type="subcellular location">
    <subcellularLocation>
        <location evidence="1">Endomembrane system</location>
        <topology evidence="1">Multi-pass membrane protein</topology>
    </subcellularLocation>
</comment>
<gene>
    <name evidence="9" type="primary">CSON012663</name>
</gene>
<keyword evidence="5 7" id="KW-0472">Membrane</keyword>
<proteinExistence type="inferred from homology"/>